<proteinExistence type="inferred from homology"/>
<accession>A0A8S4C023</accession>
<protein>
    <submittedName>
        <fullName evidence="3">Paraslipin</fullName>
    </submittedName>
</protein>
<gene>
    <name evidence="3" type="ORF">MHYMCMPASI_00394</name>
</gene>
<dbReference type="Pfam" id="PF16200">
    <property type="entry name" value="Band_7_C"/>
    <property type="match status" value="1"/>
</dbReference>
<keyword evidence="4" id="KW-1185">Reference proteome</keyword>
<evidence type="ECO:0000313" key="4">
    <source>
        <dbReference type="Proteomes" id="UP000837675"/>
    </source>
</evidence>
<reference evidence="3" key="1">
    <citation type="submission" date="2021-06" db="EMBL/GenBank/DDBJ databases">
        <authorList>
            <person name="Nardi T."/>
            <person name="Nardi T."/>
        </authorList>
    </citation>
    <scope>NUCLEOTIDE SEQUENCE</scope>
</reference>
<dbReference type="InterPro" id="IPR032435">
    <property type="entry name" value="STML2-like_C"/>
</dbReference>
<comment type="similarity">
    <text evidence="1">Belongs to the band 7/mec-2 family.</text>
</comment>
<name>A0A8S4C023_9ACAR</name>
<evidence type="ECO:0000256" key="1">
    <source>
        <dbReference type="ARBA" id="ARBA00008164"/>
    </source>
</evidence>
<dbReference type="AlphaFoldDB" id="A0A8S4C023"/>
<organism evidence="3 4">
    <name type="scientific">Hyalomma marginatum</name>
    <dbReference type="NCBI Taxonomy" id="34627"/>
    <lineage>
        <taxon>Eukaryota</taxon>
        <taxon>Metazoa</taxon>
        <taxon>Ecdysozoa</taxon>
        <taxon>Arthropoda</taxon>
        <taxon>Chelicerata</taxon>
        <taxon>Arachnida</taxon>
        <taxon>Acari</taxon>
        <taxon>Parasitiformes</taxon>
        <taxon>Ixodida</taxon>
        <taxon>Ixodoidea</taxon>
        <taxon>Ixodidae</taxon>
        <taxon>Hyalomminae</taxon>
        <taxon>Hyalomma</taxon>
    </lineage>
</organism>
<dbReference type="EMBL" id="CAJVAF010000159">
    <property type="protein sequence ID" value="CAG7591123.1"/>
    <property type="molecule type" value="Genomic_DNA"/>
</dbReference>
<comment type="caution">
    <text evidence="3">The sequence shown here is derived from an EMBL/GenBank/DDBJ whole genome shotgun (WGS) entry which is preliminary data.</text>
</comment>
<dbReference type="Proteomes" id="UP000837675">
    <property type="component" value="Unassembled WGS sequence"/>
</dbReference>
<feature type="domain" description="STML2-like C-terminal extension" evidence="2">
    <location>
        <begin position="51"/>
        <end position="77"/>
    </location>
</feature>
<evidence type="ECO:0000259" key="2">
    <source>
        <dbReference type="Pfam" id="PF16200"/>
    </source>
</evidence>
<evidence type="ECO:0000313" key="3">
    <source>
        <dbReference type="EMBL" id="CAG7591123.1"/>
    </source>
</evidence>
<sequence>MQAAINLAEANKREVVLNSEAIMTEKMNLLKRGEASAIKMIAESTSAAITAVAASLKKDGGTEAASLKIAEQYVNAF</sequence>